<keyword evidence="1" id="KW-1133">Transmembrane helix</keyword>
<dbReference type="AlphaFoldDB" id="A0A1I0R4T3"/>
<evidence type="ECO:0000313" key="2">
    <source>
        <dbReference type="EMBL" id="SEW35441.1"/>
    </source>
</evidence>
<accession>A0A1I0R4T3</accession>
<evidence type="ECO:0000256" key="1">
    <source>
        <dbReference type="SAM" id="Phobius"/>
    </source>
</evidence>
<feature type="transmembrane region" description="Helical" evidence="1">
    <location>
        <begin position="13"/>
        <end position="32"/>
    </location>
</feature>
<reference evidence="3" key="1">
    <citation type="submission" date="2016-10" db="EMBL/GenBank/DDBJ databases">
        <authorList>
            <person name="Varghese N."/>
            <person name="Submissions S."/>
        </authorList>
    </citation>
    <scope>NUCLEOTIDE SEQUENCE [LARGE SCALE GENOMIC DNA]</scope>
    <source>
        <strain evidence="3">DSM 3695</strain>
    </source>
</reference>
<protein>
    <submittedName>
        <fullName evidence="2">Uncharacterized protein</fullName>
    </submittedName>
</protein>
<proteinExistence type="predicted"/>
<dbReference type="EMBL" id="FOJG01000001">
    <property type="protein sequence ID" value="SEW35441.1"/>
    <property type="molecule type" value="Genomic_DNA"/>
</dbReference>
<dbReference type="Proteomes" id="UP000199310">
    <property type="component" value="Unassembled WGS sequence"/>
</dbReference>
<name>A0A1I0R4T3_9BACT</name>
<keyword evidence="1" id="KW-0812">Transmembrane</keyword>
<dbReference type="STRING" id="29529.SAMN04488122_2245"/>
<evidence type="ECO:0000313" key="3">
    <source>
        <dbReference type="Proteomes" id="UP000199310"/>
    </source>
</evidence>
<organism evidence="2 3">
    <name type="scientific">Chitinophaga arvensicola</name>
    <dbReference type="NCBI Taxonomy" id="29529"/>
    <lineage>
        <taxon>Bacteria</taxon>
        <taxon>Pseudomonadati</taxon>
        <taxon>Bacteroidota</taxon>
        <taxon>Chitinophagia</taxon>
        <taxon>Chitinophagales</taxon>
        <taxon>Chitinophagaceae</taxon>
        <taxon>Chitinophaga</taxon>
    </lineage>
</organism>
<keyword evidence="3" id="KW-1185">Reference proteome</keyword>
<keyword evidence="1" id="KW-0472">Membrane</keyword>
<sequence>MEKAQNYPVYLNLIRWTILAFLACITVTQLYFRLMGTGGIRTFS</sequence>
<gene>
    <name evidence="2" type="ORF">SAMN04488122_2245</name>
</gene>